<sequence length="250" mass="28712">MFDVTLAHHDDFRSWRDATRKHVSAGINSRNINWIVNPPDDLFQRQNLDSTEQNTSPFKITRQRYVQLQEAFHAQDPHRFETLYTFVMALQQQDDAQIAALTPKLDTLIQAGREAVLRFRESFVKLALFSRETAPDRSTQSLFDMRGQRIFTGQAATLTRIIPSPWVVSGDTVSIRWTGSALFFSRGGLKRSTKSFNRRLLSDQGIGRSFPNFVCRLKPSPLSSPTRQLKFIKRVWQAGLNRIVKVVSRS</sequence>
<keyword evidence="2" id="KW-1185">Reference proteome</keyword>
<dbReference type="Proteomes" id="UP001312908">
    <property type="component" value="Unassembled WGS sequence"/>
</dbReference>
<gene>
    <name evidence="1" type="ORF">DOFOFD_10140</name>
</gene>
<evidence type="ECO:0000313" key="2">
    <source>
        <dbReference type="Proteomes" id="UP001312908"/>
    </source>
</evidence>
<name>A0ABU7U3D1_9PROT</name>
<dbReference type="EMBL" id="JAWJZY010000004">
    <property type="protein sequence ID" value="MEE8659364.1"/>
    <property type="molecule type" value="Genomic_DNA"/>
</dbReference>
<protein>
    <submittedName>
        <fullName evidence="1">Uncharacterized protein</fullName>
    </submittedName>
</protein>
<dbReference type="RefSeq" id="WP_394820223.1">
    <property type="nucleotide sequence ID" value="NZ_JAWJZY010000004.1"/>
</dbReference>
<evidence type="ECO:0000313" key="1">
    <source>
        <dbReference type="EMBL" id="MEE8659364.1"/>
    </source>
</evidence>
<comment type="caution">
    <text evidence="1">The sequence shown here is derived from an EMBL/GenBank/DDBJ whole genome shotgun (WGS) entry which is preliminary data.</text>
</comment>
<reference evidence="1 2" key="1">
    <citation type="submission" date="2023-10" db="EMBL/GenBank/DDBJ databases">
        <title>Sorlinia euscelidii gen. nov., sp. nov., an acetic acid bacteria isolated from the gut of Euscelidius variegatus emitter.</title>
        <authorList>
            <person name="Michoud G."/>
            <person name="Marasco R."/>
            <person name="Seferji K."/>
            <person name="Gonella E."/>
            <person name="Garuglieri E."/>
            <person name="Alma A."/>
            <person name="Mapelli F."/>
            <person name="Borin S."/>
            <person name="Daffonchio D."/>
            <person name="Crotti E."/>
        </authorList>
    </citation>
    <scope>NUCLEOTIDE SEQUENCE [LARGE SCALE GENOMIC DNA]</scope>
    <source>
        <strain evidence="1 2">EV16P</strain>
    </source>
</reference>
<organism evidence="1 2">
    <name type="scientific">Sorlinia euscelidii</name>
    <dbReference type="NCBI Taxonomy" id="3081148"/>
    <lineage>
        <taxon>Bacteria</taxon>
        <taxon>Pseudomonadati</taxon>
        <taxon>Pseudomonadota</taxon>
        <taxon>Alphaproteobacteria</taxon>
        <taxon>Acetobacterales</taxon>
        <taxon>Acetobacteraceae</taxon>
        <taxon>Sorlinia</taxon>
    </lineage>
</organism>
<accession>A0ABU7U3D1</accession>
<proteinExistence type="predicted"/>